<organism evidence="2 3">
    <name type="scientific">Collimonas pratensis</name>
    <dbReference type="NCBI Taxonomy" id="279113"/>
    <lineage>
        <taxon>Bacteria</taxon>
        <taxon>Pseudomonadati</taxon>
        <taxon>Pseudomonadota</taxon>
        <taxon>Betaproteobacteria</taxon>
        <taxon>Burkholderiales</taxon>
        <taxon>Oxalobacteraceae</taxon>
        <taxon>Collimonas</taxon>
    </lineage>
</organism>
<dbReference type="KEGG" id="cpra:CPter91_1844"/>
<feature type="transmembrane region" description="Helical" evidence="1">
    <location>
        <begin position="570"/>
        <end position="589"/>
    </location>
</feature>
<evidence type="ECO:0000313" key="2">
    <source>
        <dbReference type="EMBL" id="AMP04217.1"/>
    </source>
</evidence>
<feature type="transmembrane region" description="Helical" evidence="1">
    <location>
        <begin position="429"/>
        <end position="446"/>
    </location>
</feature>
<dbReference type="STRING" id="279113.CPter91_1844"/>
<feature type="transmembrane region" description="Helical" evidence="1">
    <location>
        <begin position="514"/>
        <end position="536"/>
    </location>
</feature>
<proteinExistence type="predicted"/>
<feature type="transmembrane region" description="Helical" evidence="1">
    <location>
        <begin position="380"/>
        <end position="398"/>
    </location>
</feature>
<evidence type="ECO:0000313" key="3">
    <source>
        <dbReference type="Proteomes" id="UP000074561"/>
    </source>
</evidence>
<feature type="transmembrane region" description="Helical" evidence="1">
    <location>
        <begin position="404"/>
        <end position="422"/>
    </location>
</feature>
<dbReference type="RefSeq" id="WP_061939336.1">
    <property type="nucleotide sequence ID" value="NZ_CP013234.1"/>
</dbReference>
<dbReference type="SUPFAM" id="SSF46565">
    <property type="entry name" value="Chaperone J-domain"/>
    <property type="match status" value="1"/>
</dbReference>
<feature type="transmembrane region" description="Helical" evidence="1">
    <location>
        <begin position="491"/>
        <end position="508"/>
    </location>
</feature>
<dbReference type="OrthoDB" id="5524449at2"/>
<feature type="transmembrane region" description="Helical" evidence="1">
    <location>
        <begin position="458"/>
        <end position="479"/>
    </location>
</feature>
<name>A0A127Q2I3_9BURK</name>
<protein>
    <submittedName>
        <fullName evidence="2">Putative membrane protein</fullName>
    </submittedName>
</protein>
<evidence type="ECO:0000256" key="1">
    <source>
        <dbReference type="SAM" id="Phobius"/>
    </source>
</evidence>
<feature type="transmembrane region" description="Helical" evidence="1">
    <location>
        <begin position="304"/>
        <end position="323"/>
    </location>
</feature>
<dbReference type="AlphaFoldDB" id="A0A127Q2I3"/>
<dbReference type="EMBL" id="CP013234">
    <property type="protein sequence ID" value="AMP04217.1"/>
    <property type="molecule type" value="Genomic_DNA"/>
</dbReference>
<dbReference type="InterPro" id="IPR036869">
    <property type="entry name" value="J_dom_sf"/>
</dbReference>
<accession>A0A127Q2I3</accession>
<feature type="transmembrane region" description="Helical" evidence="1">
    <location>
        <begin position="548"/>
        <end position="564"/>
    </location>
</feature>
<dbReference type="Proteomes" id="UP000074561">
    <property type="component" value="Chromosome"/>
</dbReference>
<dbReference type="PATRIC" id="fig|279113.9.peg.1833"/>
<gene>
    <name evidence="2" type="ORF">CPter91_1844</name>
</gene>
<feature type="transmembrane region" description="Helical" evidence="1">
    <location>
        <begin position="335"/>
        <end position="359"/>
    </location>
</feature>
<keyword evidence="1" id="KW-0812">Transmembrane</keyword>
<keyword evidence="1" id="KW-0472">Membrane</keyword>
<sequence length="606" mass="67410">MQGNSREQELWSILQIEPTSEVQLIKRAYSKRLKVVRPDDDMHLFQQLRAAYEWALERSHAAAPAPPVIARPAASAAADMPPMDDFFRIKPAAPLIQEKNLKLSQAEEARMTGEIAHLAWQKLTYNCQPVIDIPFDAANAAELSDAIKTVSSHLSNALRASSMEALATRHAFQNLAFNYCANDSASPLLRIACLSVFNWADEQKFLDRQTNGKAYFAIERALADSQYLSLLQRAEASQALDDMLRGAAVIRWHKFYSSAYRTDMRHWLRELVTSLRHAAQYHFDQAALARWQELITRPWPDLHGLLFAAFGGLGLAVVVTGMIRDDMLSAGLRWLQNGSVLLALAALLLLAPALLIAAYPRFLHPYIRLAIKRFQHLPRIDSAIWCLGAVLSVMLFFFKSLPAVLQQALIPATCILLLADISLRREQKISYVVQLGVIVAFVFFPLQHALAPFYGETLLLFSTLTAALVLSSRPILFTLSNIDLFRPPIRFAMLAAGALVVAAQFAIVPYSLSIAAALGWLWFLLGSGSADLFCSFMMRSAPGHIRSITWLITVGLLFLLPQNYPIDSPIQGMLQLQMVVALSIVIGLIEDGIARIRQKLVARKTG</sequence>
<keyword evidence="1" id="KW-1133">Transmembrane helix</keyword>
<reference evidence="2 3" key="1">
    <citation type="submission" date="2015-11" db="EMBL/GenBank/DDBJ databases">
        <title>Exploring the genomic traits of fungus-feeding bacterial genus Collimonas.</title>
        <authorList>
            <person name="Song C."/>
            <person name="Schmidt R."/>
            <person name="de Jager V."/>
            <person name="Krzyzanowska D."/>
            <person name="Jongedijk E."/>
            <person name="Cankar K."/>
            <person name="Beekwilder J."/>
            <person name="van Veen A."/>
            <person name="de Boer W."/>
            <person name="van Veen J.A."/>
            <person name="Garbeva P."/>
        </authorList>
    </citation>
    <scope>NUCLEOTIDE SEQUENCE [LARGE SCALE GENOMIC DNA]</scope>
    <source>
        <strain evidence="2 3">Ter91</strain>
    </source>
</reference>